<protein>
    <submittedName>
        <fullName evidence="3">IPT/TIG domain-containing protein</fullName>
    </submittedName>
</protein>
<dbReference type="EMBL" id="UYRR01010819">
    <property type="protein sequence ID" value="VDK25631.1"/>
    <property type="molecule type" value="Genomic_DNA"/>
</dbReference>
<reference evidence="3" key="1">
    <citation type="submission" date="2017-02" db="UniProtKB">
        <authorList>
            <consortium name="WormBaseParasite"/>
        </authorList>
    </citation>
    <scope>IDENTIFICATION</scope>
</reference>
<dbReference type="Proteomes" id="UP000267096">
    <property type="component" value="Unassembled WGS sequence"/>
</dbReference>
<accession>A0A0M3JDL0</accession>
<proteinExistence type="predicted"/>
<organism evidence="3">
    <name type="scientific">Anisakis simplex</name>
    <name type="common">Herring worm</name>
    <dbReference type="NCBI Taxonomy" id="6269"/>
    <lineage>
        <taxon>Eukaryota</taxon>
        <taxon>Metazoa</taxon>
        <taxon>Ecdysozoa</taxon>
        <taxon>Nematoda</taxon>
        <taxon>Chromadorea</taxon>
        <taxon>Rhabditida</taxon>
        <taxon>Spirurina</taxon>
        <taxon>Ascaridomorpha</taxon>
        <taxon>Ascaridoidea</taxon>
        <taxon>Anisakidae</taxon>
        <taxon>Anisakis</taxon>
        <taxon>Anisakis simplex complex</taxon>
    </lineage>
</organism>
<evidence type="ECO:0000313" key="3">
    <source>
        <dbReference type="WBParaSite" id="ASIM_0000569801-mRNA-1"/>
    </source>
</evidence>
<keyword evidence="2" id="KW-1185">Reference proteome</keyword>
<evidence type="ECO:0000313" key="2">
    <source>
        <dbReference type="Proteomes" id="UP000267096"/>
    </source>
</evidence>
<dbReference type="AlphaFoldDB" id="A0A0M3JDL0"/>
<reference evidence="1 2" key="2">
    <citation type="submission" date="2018-11" db="EMBL/GenBank/DDBJ databases">
        <authorList>
            <consortium name="Pathogen Informatics"/>
        </authorList>
    </citation>
    <scope>NUCLEOTIDE SEQUENCE [LARGE SCALE GENOMIC DNA]</scope>
</reference>
<sequence>MEVTIRRSVQWLPVAGRWTRISIMGTNFDEHLHFHDSDTRTTAILLIPGNRRVACSRNDCSQHNIPIIIIS</sequence>
<gene>
    <name evidence="1" type="ORF">ASIM_LOCUS5498</name>
</gene>
<evidence type="ECO:0000313" key="1">
    <source>
        <dbReference type="EMBL" id="VDK25631.1"/>
    </source>
</evidence>
<dbReference type="WBParaSite" id="ASIM_0000569801-mRNA-1">
    <property type="protein sequence ID" value="ASIM_0000569801-mRNA-1"/>
    <property type="gene ID" value="ASIM_0000569801"/>
</dbReference>
<name>A0A0M3JDL0_ANISI</name>